<evidence type="ECO:0000259" key="3">
    <source>
        <dbReference type="Pfam" id="PF24883"/>
    </source>
</evidence>
<dbReference type="AlphaFoldDB" id="A0AAD4BLT9"/>
<evidence type="ECO:0000256" key="1">
    <source>
        <dbReference type="ARBA" id="ARBA00022737"/>
    </source>
</evidence>
<dbReference type="Pfam" id="PF22939">
    <property type="entry name" value="WHD_GPIID"/>
    <property type="match status" value="1"/>
</dbReference>
<protein>
    <recommendedName>
        <fullName evidence="6">NACHT domain-containing protein</fullName>
    </recommendedName>
</protein>
<gene>
    <name evidence="4" type="ORF">L210DRAFT_1023183</name>
</gene>
<sequence>CGKSVLVASVIDRLEKTLTDEPPVYFYCDFGKERSMDATEVIRSLLYQLVDQYRRGKVKQGALQVVDELVEERRKGDTTLKDITFLSSLVSRVAAQFNRPPLVVIDALDECKDVDRLLCALLGLKTKRLRLFVSSRPIQVIQYRFRTLPCISVDKMVEAVLTDIELHVNREIDSDPRLGFLDPELKKRVHSTLCQKADGMFRWVQCQLDTLKRCFTRQEFLEALDNLPMGLDATYERILREIDQRLSEGKVAQRVLSWLVTTSRPLILMEVFETLSIDLQKRTLDQSNAPIHKFALLDALGSLVVHDEETDIINLSHFSVKVSMVLTLSTLGAIETTQIGVSYGRAYPQKNANVPYQFATSS</sequence>
<dbReference type="EMBL" id="WHUW01000030">
    <property type="protein sequence ID" value="KAF8434054.1"/>
    <property type="molecule type" value="Genomic_DNA"/>
</dbReference>
<dbReference type="SUPFAM" id="SSF52540">
    <property type="entry name" value="P-loop containing nucleoside triphosphate hydrolases"/>
    <property type="match status" value="1"/>
</dbReference>
<evidence type="ECO:0008006" key="6">
    <source>
        <dbReference type="Google" id="ProtNLM"/>
    </source>
</evidence>
<dbReference type="Proteomes" id="UP001194468">
    <property type="component" value="Unassembled WGS sequence"/>
</dbReference>
<name>A0AAD4BLT9_BOLED</name>
<feature type="domain" description="Nephrocystin 3-like N-terminal" evidence="3">
    <location>
        <begin position="1"/>
        <end position="136"/>
    </location>
</feature>
<dbReference type="InterPro" id="IPR056884">
    <property type="entry name" value="NPHP3-like_N"/>
</dbReference>
<accession>A0AAD4BLT9</accession>
<reference evidence="4" key="2">
    <citation type="journal article" date="2020" name="Nat. Commun.">
        <title>Large-scale genome sequencing of mycorrhizal fungi provides insights into the early evolution of symbiotic traits.</title>
        <authorList>
            <person name="Miyauchi S."/>
            <person name="Kiss E."/>
            <person name="Kuo A."/>
            <person name="Drula E."/>
            <person name="Kohler A."/>
            <person name="Sanchez-Garcia M."/>
            <person name="Morin E."/>
            <person name="Andreopoulos B."/>
            <person name="Barry K.W."/>
            <person name="Bonito G."/>
            <person name="Buee M."/>
            <person name="Carver A."/>
            <person name="Chen C."/>
            <person name="Cichocki N."/>
            <person name="Clum A."/>
            <person name="Culley D."/>
            <person name="Crous P.W."/>
            <person name="Fauchery L."/>
            <person name="Girlanda M."/>
            <person name="Hayes R.D."/>
            <person name="Keri Z."/>
            <person name="LaButti K."/>
            <person name="Lipzen A."/>
            <person name="Lombard V."/>
            <person name="Magnuson J."/>
            <person name="Maillard F."/>
            <person name="Murat C."/>
            <person name="Nolan M."/>
            <person name="Ohm R.A."/>
            <person name="Pangilinan J."/>
            <person name="Pereira M.F."/>
            <person name="Perotto S."/>
            <person name="Peter M."/>
            <person name="Pfister S."/>
            <person name="Riley R."/>
            <person name="Sitrit Y."/>
            <person name="Stielow J.B."/>
            <person name="Szollosi G."/>
            <person name="Zifcakova L."/>
            <person name="Stursova M."/>
            <person name="Spatafora J.W."/>
            <person name="Tedersoo L."/>
            <person name="Vaario L.M."/>
            <person name="Yamada A."/>
            <person name="Yan M."/>
            <person name="Wang P."/>
            <person name="Xu J."/>
            <person name="Bruns T."/>
            <person name="Baldrian P."/>
            <person name="Vilgalys R."/>
            <person name="Dunand C."/>
            <person name="Henrissat B."/>
            <person name="Grigoriev I.V."/>
            <person name="Hibbett D."/>
            <person name="Nagy L.G."/>
            <person name="Martin F.M."/>
        </authorList>
    </citation>
    <scope>NUCLEOTIDE SEQUENCE</scope>
    <source>
        <strain evidence="4">BED1</strain>
    </source>
</reference>
<organism evidence="4 5">
    <name type="scientific">Boletus edulis BED1</name>
    <dbReference type="NCBI Taxonomy" id="1328754"/>
    <lineage>
        <taxon>Eukaryota</taxon>
        <taxon>Fungi</taxon>
        <taxon>Dikarya</taxon>
        <taxon>Basidiomycota</taxon>
        <taxon>Agaricomycotina</taxon>
        <taxon>Agaricomycetes</taxon>
        <taxon>Agaricomycetidae</taxon>
        <taxon>Boletales</taxon>
        <taxon>Boletineae</taxon>
        <taxon>Boletaceae</taxon>
        <taxon>Boletoideae</taxon>
        <taxon>Boletus</taxon>
    </lineage>
</organism>
<dbReference type="PANTHER" id="PTHR10039">
    <property type="entry name" value="AMELOGENIN"/>
    <property type="match status" value="1"/>
</dbReference>
<dbReference type="PANTHER" id="PTHR10039:SF16">
    <property type="entry name" value="GPI INOSITOL-DEACYLASE"/>
    <property type="match status" value="1"/>
</dbReference>
<feature type="non-terminal residue" evidence="4">
    <location>
        <position position="362"/>
    </location>
</feature>
<comment type="caution">
    <text evidence="4">The sequence shown here is derived from an EMBL/GenBank/DDBJ whole genome shotgun (WGS) entry which is preliminary data.</text>
</comment>
<proteinExistence type="predicted"/>
<evidence type="ECO:0000313" key="5">
    <source>
        <dbReference type="Proteomes" id="UP001194468"/>
    </source>
</evidence>
<evidence type="ECO:0000259" key="2">
    <source>
        <dbReference type="Pfam" id="PF22939"/>
    </source>
</evidence>
<dbReference type="Pfam" id="PF24883">
    <property type="entry name" value="NPHP3_N"/>
    <property type="match status" value="1"/>
</dbReference>
<reference evidence="4" key="1">
    <citation type="submission" date="2019-10" db="EMBL/GenBank/DDBJ databases">
        <authorList>
            <consortium name="DOE Joint Genome Institute"/>
            <person name="Kuo A."/>
            <person name="Miyauchi S."/>
            <person name="Kiss E."/>
            <person name="Drula E."/>
            <person name="Kohler A."/>
            <person name="Sanchez-Garcia M."/>
            <person name="Andreopoulos B."/>
            <person name="Barry K.W."/>
            <person name="Bonito G."/>
            <person name="Buee M."/>
            <person name="Carver A."/>
            <person name="Chen C."/>
            <person name="Cichocki N."/>
            <person name="Clum A."/>
            <person name="Culley D."/>
            <person name="Crous P.W."/>
            <person name="Fauchery L."/>
            <person name="Girlanda M."/>
            <person name="Hayes R."/>
            <person name="Keri Z."/>
            <person name="LaButti K."/>
            <person name="Lipzen A."/>
            <person name="Lombard V."/>
            <person name="Magnuson J."/>
            <person name="Maillard F."/>
            <person name="Morin E."/>
            <person name="Murat C."/>
            <person name="Nolan M."/>
            <person name="Ohm R."/>
            <person name="Pangilinan J."/>
            <person name="Pereira M."/>
            <person name="Perotto S."/>
            <person name="Peter M."/>
            <person name="Riley R."/>
            <person name="Sitrit Y."/>
            <person name="Stielow B."/>
            <person name="Szollosi G."/>
            <person name="Zifcakova L."/>
            <person name="Stursova M."/>
            <person name="Spatafora J.W."/>
            <person name="Tedersoo L."/>
            <person name="Vaario L.-M."/>
            <person name="Yamada A."/>
            <person name="Yan M."/>
            <person name="Wang P."/>
            <person name="Xu J."/>
            <person name="Bruns T."/>
            <person name="Baldrian P."/>
            <person name="Vilgalys R."/>
            <person name="Henrissat B."/>
            <person name="Grigoriev I.V."/>
            <person name="Hibbett D."/>
            <person name="Nagy L.G."/>
            <person name="Martin F.M."/>
        </authorList>
    </citation>
    <scope>NUCLEOTIDE SEQUENCE</scope>
    <source>
        <strain evidence="4">BED1</strain>
    </source>
</reference>
<dbReference type="InterPro" id="IPR054471">
    <property type="entry name" value="GPIID_WHD"/>
</dbReference>
<dbReference type="InterPro" id="IPR027417">
    <property type="entry name" value="P-loop_NTPase"/>
</dbReference>
<keyword evidence="1" id="KW-0677">Repeat</keyword>
<feature type="domain" description="GPI inositol-deacylase winged helix" evidence="2">
    <location>
        <begin position="249"/>
        <end position="321"/>
    </location>
</feature>
<keyword evidence="5" id="KW-1185">Reference proteome</keyword>
<evidence type="ECO:0000313" key="4">
    <source>
        <dbReference type="EMBL" id="KAF8434054.1"/>
    </source>
</evidence>
<dbReference type="Gene3D" id="3.40.50.300">
    <property type="entry name" value="P-loop containing nucleotide triphosphate hydrolases"/>
    <property type="match status" value="1"/>
</dbReference>